<reference evidence="2 3" key="1">
    <citation type="submission" date="2018-05" db="EMBL/GenBank/DDBJ databases">
        <title>Draft genome sequence of Streptococcus panodentis CCUG 70867T.</title>
        <authorList>
            <person name="Salva-Serra F."/>
            <person name="Mendez V."/>
            <person name="Jaen-Luchoro D."/>
            <person name="Gonzales-Siles L."/>
            <person name="Karlsson R."/>
            <person name="Engstrom-Jakobsson H."/>
            <person name="Busquets A."/>
            <person name="Gomila M."/>
            <person name="Pineiro-Iglesias B."/>
            <person name="Bennasar-Figueras A."/>
            <person name="Seeger M."/>
            <person name="Moore E."/>
        </authorList>
    </citation>
    <scope>NUCLEOTIDE SEQUENCE [LARGE SCALE GENOMIC DNA]</scope>
    <source>
        <strain evidence="2 3">CCUG 70867</strain>
    </source>
</reference>
<evidence type="ECO:0000256" key="1">
    <source>
        <dbReference type="SAM" id="SignalP"/>
    </source>
</evidence>
<keyword evidence="3" id="KW-1185">Reference proteome</keyword>
<evidence type="ECO:0000313" key="3">
    <source>
        <dbReference type="Proteomes" id="UP001519349"/>
    </source>
</evidence>
<proteinExistence type="predicted"/>
<organism evidence="2 3">
    <name type="scientific">Streptococcus panodentis</name>
    <dbReference type="NCBI Taxonomy" id="1581472"/>
    <lineage>
        <taxon>Bacteria</taxon>
        <taxon>Bacillati</taxon>
        <taxon>Bacillota</taxon>
        <taxon>Bacilli</taxon>
        <taxon>Lactobacillales</taxon>
        <taxon>Streptococcaceae</taxon>
        <taxon>Streptococcus</taxon>
    </lineage>
</organism>
<sequence length="67" mass="7784">MTRELLRRFFFCCPAAPASAAADFARAGVLKYFLIIYREKASKSRKTCYNNIEINYFHISEKEKGNL</sequence>
<comment type="caution">
    <text evidence="2">The sequence shown here is derived from an EMBL/GenBank/DDBJ whole genome shotgun (WGS) entry which is preliminary data.</text>
</comment>
<dbReference type="Proteomes" id="UP001519349">
    <property type="component" value="Unassembled WGS sequence"/>
</dbReference>
<feature type="chain" id="PRO_5045913934" description="Secreted protein" evidence="1">
    <location>
        <begin position="21"/>
        <end position="67"/>
    </location>
</feature>
<feature type="signal peptide" evidence="1">
    <location>
        <begin position="1"/>
        <end position="20"/>
    </location>
</feature>
<keyword evidence="1" id="KW-0732">Signal</keyword>
<evidence type="ECO:0000313" key="2">
    <source>
        <dbReference type="EMBL" id="MBP2621660.1"/>
    </source>
</evidence>
<protein>
    <recommendedName>
        <fullName evidence="4">Secreted protein</fullName>
    </recommendedName>
</protein>
<name>A0ABS5AYN8_9STRE</name>
<dbReference type="EMBL" id="QFAY01000022">
    <property type="protein sequence ID" value="MBP2621660.1"/>
    <property type="molecule type" value="Genomic_DNA"/>
</dbReference>
<evidence type="ECO:0008006" key="4">
    <source>
        <dbReference type="Google" id="ProtNLM"/>
    </source>
</evidence>
<gene>
    <name evidence="2" type="ORF">DHL47_10100</name>
</gene>
<accession>A0ABS5AYN8</accession>